<sequence>MAITTSGQRPLVFLRVLGYFLIWVFSAAALGVLANKLFVSTSAGNLCAYTHVSYCQWGIAASAIGMVAYLLLDGLLILYLFVELPSAAVRLLELVANILALAWYLAFAIVMSVGVSDTGITSNSNLNAPPALAWICFVLIAGMVVCVLVDNWDAEEKRDDSPDDVEGPAATKAKPEPTEDI</sequence>
<feature type="transmembrane region" description="Helical" evidence="2">
    <location>
        <begin position="12"/>
        <end position="34"/>
    </location>
</feature>
<comment type="caution">
    <text evidence="3">The sequence shown here is derived from an EMBL/GenBank/DDBJ whole genome shotgun (WGS) entry which is preliminary data.</text>
</comment>
<feature type="region of interest" description="Disordered" evidence="1">
    <location>
        <begin position="156"/>
        <end position="181"/>
    </location>
</feature>
<dbReference type="Proteomes" id="UP001301350">
    <property type="component" value="Unassembled WGS sequence"/>
</dbReference>
<evidence type="ECO:0000256" key="1">
    <source>
        <dbReference type="SAM" id="MobiDB-lite"/>
    </source>
</evidence>
<name>A0AAV9J0X4_CYACA</name>
<dbReference type="AlphaFoldDB" id="A0AAV9J0X4"/>
<accession>A0AAV9J0X4</accession>
<keyword evidence="4" id="KW-1185">Reference proteome</keyword>
<keyword evidence="2" id="KW-0812">Transmembrane</keyword>
<feature type="transmembrane region" description="Helical" evidence="2">
    <location>
        <begin position="131"/>
        <end position="149"/>
    </location>
</feature>
<feature type="transmembrane region" description="Helical" evidence="2">
    <location>
        <begin position="94"/>
        <end position="111"/>
    </location>
</feature>
<keyword evidence="2" id="KW-1133">Transmembrane helix</keyword>
<proteinExistence type="predicted"/>
<gene>
    <name evidence="3" type="ORF">CDCA_CDCA15G4000</name>
</gene>
<evidence type="ECO:0000256" key="2">
    <source>
        <dbReference type="SAM" id="Phobius"/>
    </source>
</evidence>
<protein>
    <recommendedName>
        <fullName evidence="5">MARVEL domain-containing protein</fullName>
    </recommendedName>
</protein>
<feature type="transmembrane region" description="Helical" evidence="2">
    <location>
        <begin position="59"/>
        <end position="82"/>
    </location>
</feature>
<evidence type="ECO:0008006" key="5">
    <source>
        <dbReference type="Google" id="ProtNLM"/>
    </source>
</evidence>
<organism evidence="3 4">
    <name type="scientific">Cyanidium caldarium</name>
    <name type="common">Red alga</name>
    <dbReference type="NCBI Taxonomy" id="2771"/>
    <lineage>
        <taxon>Eukaryota</taxon>
        <taxon>Rhodophyta</taxon>
        <taxon>Bangiophyceae</taxon>
        <taxon>Cyanidiales</taxon>
        <taxon>Cyanidiaceae</taxon>
        <taxon>Cyanidium</taxon>
    </lineage>
</organism>
<keyword evidence="2" id="KW-0472">Membrane</keyword>
<reference evidence="3 4" key="1">
    <citation type="submission" date="2022-07" db="EMBL/GenBank/DDBJ databases">
        <title>Genome-wide signatures of adaptation to extreme environments.</title>
        <authorList>
            <person name="Cho C.H."/>
            <person name="Yoon H.S."/>
        </authorList>
    </citation>
    <scope>NUCLEOTIDE SEQUENCE [LARGE SCALE GENOMIC DNA]</scope>
    <source>
        <strain evidence="3 4">DBV 063 E5</strain>
    </source>
</reference>
<evidence type="ECO:0000313" key="4">
    <source>
        <dbReference type="Proteomes" id="UP001301350"/>
    </source>
</evidence>
<evidence type="ECO:0000313" key="3">
    <source>
        <dbReference type="EMBL" id="KAK4537975.1"/>
    </source>
</evidence>
<dbReference type="EMBL" id="JANCYW010000015">
    <property type="protein sequence ID" value="KAK4537975.1"/>
    <property type="molecule type" value="Genomic_DNA"/>
</dbReference>